<evidence type="ECO:0000256" key="5">
    <source>
        <dbReference type="ARBA" id="ARBA00022967"/>
    </source>
</evidence>
<evidence type="ECO:0000256" key="1">
    <source>
        <dbReference type="ARBA" id="ARBA00004141"/>
    </source>
</evidence>
<comment type="similarity">
    <text evidence="2 8">Belongs to the cytochrome c oxidase subunit 3 family.</text>
</comment>
<evidence type="ECO:0000256" key="9">
    <source>
        <dbReference type="SAM" id="Phobius"/>
    </source>
</evidence>
<dbReference type="FunFam" id="1.20.120.80:FF:000002">
    <property type="entry name" value="Cytochrome c oxidase subunit 3"/>
    <property type="match status" value="1"/>
</dbReference>
<evidence type="ECO:0000256" key="8">
    <source>
        <dbReference type="RuleBase" id="RU003375"/>
    </source>
</evidence>
<keyword evidence="8 11" id="KW-0496">Mitochondrion</keyword>
<sequence length="268" mass="30755">MTKSQTHPFHLVSESPWPLTSAGGIFLLMSSMIFWFQFHLFFLVWVSGMSIFLSIFQWWRDVVRESTFSGNHTAEVLSGLELGMLFFILSEVLFFFSFFWAFFHSSLSPGPELGSWPPVGIRSFDPFQIPLLNTMILLTSGVTVTLSHHSLDEGTHFWAVFSLIFTIVLGVYFTILQAYEYNEASFSVADSVYGSLFFVATGFHGFHVVVGTIFLFVCLLRMIKGHFSSNRYFGFEASAWYWHFVDVVWLFLFCSIYWWGGGEYSCGL</sequence>
<evidence type="ECO:0000256" key="3">
    <source>
        <dbReference type="ARBA" id="ARBA00015944"/>
    </source>
</evidence>
<dbReference type="InterPro" id="IPR035973">
    <property type="entry name" value="Cyt_c_oxidase_su3-like_sf"/>
</dbReference>
<protein>
    <recommendedName>
        <fullName evidence="3 8">Cytochrome c oxidase subunit 3</fullName>
    </recommendedName>
</protein>
<geneLocation type="mitochondrion" evidence="11"/>
<dbReference type="InterPro" id="IPR013833">
    <property type="entry name" value="Cyt_c_oxidase_su3_a-hlx"/>
</dbReference>
<dbReference type="Gene3D" id="1.20.120.80">
    <property type="entry name" value="Cytochrome c oxidase, subunit III, four-helix bundle"/>
    <property type="match status" value="1"/>
</dbReference>
<gene>
    <name evidence="11" type="primary">cox3</name>
</gene>
<organism evidence="11">
    <name type="scientific">Limnoria quadripunctata</name>
    <name type="common">Gribble</name>
    <dbReference type="NCBI Taxonomy" id="161573"/>
    <lineage>
        <taxon>Eukaryota</taxon>
        <taxon>Metazoa</taxon>
        <taxon>Ecdysozoa</taxon>
        <taxon>Arthropoda</taxon>
        <taxon>Crustacea</taxon>
        <taxon>Multicrustacea</taxon>
        <taxon>Malacostraca</taxon>
        <taxon>Eumalacostraca</taxon>
        <taxon>Peracarida</taxon>
        <taxon>Isopoda</taxon>
        <taxon>Limnoriidae</taxon>
        <taxon>Limnoria</taxon>
    </lineage>
</organism>
<dbReference type="CDD" id="cd01665">
    <property type="entry name" value="Cyt_c_Oxidase_III"/>
    <property type="match status" value="1"/>
</dbReference>
<dbReference type="GO" id="GO:0006123">
    <property type="term" value="P:mitochondrial electron transport, cytochrome c to oxygen"/>
    <property type="evidence" value="ECO:0007669"/>
    <property type="project" value="TreeGrafter"/>
</dbReference>
<feature type="transmembrane region" description="Helical" evidence="9">
    <location>
        <begin position="240"/>
        <end position="260"/>
    </location>
</feature>
<evidence type="ECO:0000256" key="2">
    <source>
        <dbReference type="ARBA" id="ARBA00010581"/>
    </source>
</evidence>
<reference evidence="11" key="1">
    <citation type="submission" date="2013-09" db="EMBL/GenBank/DDBJ databases">
        <title>The complete mitochondrial genome of Limnoria quadripunctata Holthuis (Isopoda: Limnoriidae).</title>
        <authorList>
            <person name="Lloyd R.E."/>
            <person name="Streeter S.D."/>
            <person name="Littlewood D.T.J."/>
            <person name="Huntley J."/>
            <person name="Himmel M.E."/>
            <person name="Cragg S.M."/>
        </authorList>
    </citation>
    <scope>NUCLEOTIDE SEQUENCE</scope>
</reference>
<dbReference type="Pfam" id="PF00510">
    <property type="entry name" value="COX3"/>
    <property type="match status" value="1"/>
</dbReference>
<feature type="transmembrane region" description="Helical" evidence="9">
    <location>
        <begin position="158"/>
        <end position="176"/>
    </location>
</feature>
<evidence type="ECO:0000256" key="6">
    <source>
        <dbReference type="ARBA" id="ARBA00022989"/>
    </source>
</evidence>
<name>A0A023IX83_LIMQU</name>
<feature type="transmembrane region" description="Helical" evidence="9">
    <location>
        <begin position="80"/>
        <end position="103"/>
    </location>
</feature>
<comment type="function">
    <text evidence="8">Component of the cytochrome c oxidase, the last enzyme in the mitochondrial electron transport chain which drives oxidative phosphorylation. The respiratory chain contains 3 multisubunit complexes succinate dehydrogenase (complex II, CII), ubiquinol-cytochrome c oxidoreductase (cytochrome b-c1 complex, complex III, CIII) and cytochrome c oxidase (complex IV, CIV), that cooperate to transfer electrons derived from NADH and succinate to molecular oxygen, creating an electrochemical gradient over the inner membrane that drives transmembrane transport and the ATP synthase. Cytochrome c oxidase is the component of the respiratory chain that catalyzes the reduction of oxygen to water. Electrons originating from reduced cytochrome c in the intermembrane space (IMS) are transferred via the dinuclear copper A center (CU(A)) of subunit 2 and heme A of subunit 1 to the active site in subunit 1, a binuclear center (BNC) formed by heme A3 and copper B (CU(B)). The BNC reduces molecular oxygen to 2 water molecules using 4 electrons from cytochrome c in the IMS and 4 protons from the mitochondrial matrix.</text>
</comment>
<dbReference type="PANTHER" id="PTHR11403:SF7">
    <property type="entry name" value="CYTOCHROME C OXIDASE SUBUNIT 3"/>
    <property type="match status" value="1"/>
</dbReference>
<accession>A0A023IX83</accession>
<dbReference type="AlphaFoldDB" id="A0A023IX83"/>
<dbReference type="GO" id="GO:0005739">
    <property type="term" value="C:mitochondrion"/>
    <property type="evidence" value="ECO:0007669"/>
    <property type="project" value="TreeGrafter"/>
</dbReference>
<dbReference type="PANTHER" id="PTHR11403">
    <property type="entry name" value="CYTOCHROME C OXIDASE SUBUNIT III"/>
    <property type="match status" value="1"/>
</dbReference>
<evidence type="ECO:0000256" key="7">
    <source>
        <dbReference type="ARBA" id="ARBA00023136"/>
    </source>
</evidence>
<dbReference type="SUPFAM" id="SSF81452">
    <property type="entry name" value="Cytochrome c oxidase subunit III-like"/>
    <property type="match status" value="1"/>
</dbReference>
<feature type="transmembrane region" description="Helical" evidence="9">
    <location>
        <begin position="196"/>
        <end position="220"/>
    </location>
</feature>
<evidence type="ECO:0000256" key="4">
    <source>
        <dbReference type="ARBA" id="ARBA00022692"/>
    </source>
</evidence>
<dbReference type="InterPro" id="IPR033945">
    <property type="entry name" value="Cyt_c_oxase_su3_dom"/>
</dbReference>
<comment type="subcellular location">
    <subcellularLocation>
        <location evidence="1">Membrane</location>
        <topology evidence="1">Multi-pass membrane protein</topology>
    </subcellularLocation>
</comment>
<feature type="transmembrane region" description="Helical" evidence="9">
    <location>
        <begin position="42"/>
        <end position="59"/>
    </location>
</feature>
<evidence type="ECO:0000259" key="10">
    <source>
        <dbReference type="PROSITE" id="PS50253"/>
    </source>
</evidence>
<keyword evidence="6 9" id="KW-1133">Transmembrane helix</keyword>
<dbReference type="InterPro" id="IPR000298">
    <property type="entry name" value="Cyt_c_oxidase-like_su3"/>
</dbReference>
<feature type="transmembrane region" description="Helical" evidence="9">
    <location>
        <begin position="127"/>
        <end position="146"/>
    </location>
</feature>
<dbReference type="GO" id="GO:0004129">
    <property type="term" value="F:cytochrome-c oxidase activity"/>
    <property type="evidence" value="ECO:0007669"/>
    <property type="project" value="InterPro"/>
</dbReference>
<dbReference type="GO" id="GO:0016020">
    <property type="term" value="C:membrane"/>
    <property type="evidence" value="ECO:0007669"/>
    <property type="project" value="UniProtKB-SubCell"/>
</dbReference>
<dbReference type="PROSITE" id="PS50253">
    <property type="entry name" value="COX3"/>
    <property type="match status" value="1"/>
</dbReference>
<evidence type="ECO:0000313" key="11">
    <source>
        <dbReference type="EMBL" id="AHB23387.1"/>
    </source>
</evidence>
<keyword evidence="7 9" id="KW-0472">Membrane</keyword>
<keyword evidence="4 8" id="KW-0812">Transmembrane</keyword>
<dbReference type="EMBL" id="KF704000">
    <property type="protein sequence ID" value="AHB23387.1"/>
    <property type="molecule type" value="Genomic_DNA"/>
</dbReference>
<dbReference type="InterPro" id="IPR024791">
    <property type="entry name" value="Cyt_c/ubiquinol_Oxase_su3"/>
</dbReference>
<proteinExistence type="inferred from homology"/>
<dbReference type="Gene3D" id="1.10.287.70">
    <property type="match status" value="1"/>
</dbReference>
<feature type="domain" description="Heme-copper oxidase subunit III family profile" evidence="10">
    <location>
        <begin position="5"/>
        <end position="261"/>
    </location>
</feature>
<keyword evidence="5" id="KW-1278">Translocase</keyword>